<keyword evidence="4" id="KW-1185">Reference proteome</keyword>
<accession>A0A518AMW3</accession>
<evidence type="ECO:0000313" key="3">
    <source>
        <dbReference type="EMBL" id="QDU56058.1"/>
    </source>
</evidence>
<feature type="compositionally biased region" description="Low complexity" evidence="1">
    <location>
        <begin position="267"/>
        <end position="276"/>
    </location>
</feature>
<feature type="region of interest" description="Disordered" evidence="1">
    <location>
        <begin position="263"/>
        <end position="334"/>
    </location>
</feature>
<evidence type="ECO:0000313" key="4">
    <source>
        <dbReference type="Proteomes" id="UP000315750"/>
    </source>
</evidence>
<dbReference type="AlphaFoldDB" id="A0A518AMW3"/>
<reference evidence="3 4" key="1">
    <citation type="submission" date="2019-02" db="EMBL/GenBank/DDBJ databases">
        <title>Deep-cultivation of Planctomycetes and their phenomic and genomic characterization uncovers novel biology.</title>
        <authorList>
            <person name="Wiegand S."/>
            <person name="Jogler M."/>
            <person name="Boedeker C."/>
            <person name="Pinto D."/>
            <person name="Vollmers J."/>
            <person name="Rivas-Marin E."/>
            <person name="Kohn T."/>
            <person name="Peeters S.H."/>
            <person name="Heuer A."/>
            <person name="Rast P."/>
            <person name="Oberbeckmann S."/>
            <person name="Bunk B."/>
            <person name="Jeske O."/>
            <person name="Meyerdierks A."/>
            <person name="Storesund J.E."/>
            <person name="Kallscheuer N."/>
            <person name="Luecker S."/>
            <person name="Lage O.M."/>
            <person name="Pohl T."/>
            <person name="Merkel B.J."/>
            <person name="Hornburger P."/>
            <person name="Mueller R.-W."/>
            <person name="Bruemmer F."/>
            <person name="Labrenz M."/>
            <person name="Spormann A.M."/>
            <person name="Op den Camp H."/>
            <person name="Overmann J."/>
            <person name="Amann R."/>
            <person name="Jetten M.S.M."/>
            <person name="Mascher T."/>
            <person name="Medema M.H."/>
            <person name="Devos D.P."/>
            <person name="Kaster A.-K."/>
            <person name="Ovreas L."/>
            <person name="Rohde M."/>
            <person name="Galperin M.Y."/>
            <person name="Jogler C."/>
        </authorList>
    </citation>
    <scope>NUCLEOTIDE SEQUENCE [LARGE SCALE GENOMIC DNA]</scope>
    <source>
        <strain evidence="3 4">Pan181</strain>
    </source>
</reference>
<sequence length="355" mass="39392" precursor="true">MKQIAMTYAGCLLSAALVLTTVATAAESGSETTEAVSTAWTAVPPEQVESAIVAWFEATAESPEQAAQWQAEARPTLDQLYTSADRLEAIAGTAAIASPEVAKLAEQCRTAPTEVEQLDWLDSAEVPYWLRNNLRLLVGRALVQTEHYEPALAVLQGLQPDDVFAPASLLFYRSVAEHQLVQIDEARASLKALLDAEQPLPERFSQVARLMQADLAEVEQDSLDHIARRMSDVERRLSLGEANDRAQEVERGIIESLDKMIDKLEKQQQQQQQQQQAGSQPSGEPMDDSKIAEQKGEGKVDVKDIGDNSGWGDLPPRERERVIQQIGRDFPGHYRDLMEEYLKRLATDNRDDADE</sequence>
<dbReference type="KEGG" id="amuc:Pan181_22610"/>
<evidence type="ECO:0000256" key="1">
    <source>
        <dbReference type="SAM" id="MobiDB-lite"/>
    </source>
</evidence>
<proteinExistence type="predicted"/>
<dbReference type="EMBL" id="CP036278">
    <property type="protein sequence ID" value="QDU56058.1"/>
    <property type="molecule type" value="Genomic_DNA"/>
</dbReference>
<name>A0A518AMW3_9BACT</name>
<feature type="chain" id="PRO_5021890612" description="Tetratricopeptide repeat protein" evidence="2">
    <location>
        <begin position="26"/>
        <end position="355"/>
    </location>
</feature>
<organism evidence="3 4">
    <name type="scientific">Aeoliella mucimassa</name>
    <dbReference type="NCBI Taxonomy" id="2527972"/>
    <lineage>
        <taxon>Bacteria</taxon>
        <taxon>Pseudomonadati</taxon>
        <taxon>Planctomycetota</taxon>
        <taxon>Planctomycetia</taxon>
        <taxon>Pirellulales</taxon>
        <taxon>Lacipirellulaceae</taxon>
        <taxon>Aeoliella</taxon>
    </lineage>
</organism>
<evidence type="ECO:0008006" key="5">
    <source>
        <dbReference type="Google" id="ProtNLM"/>
    </source>
</evidence>
<feature type="compositionally biased region" description="Basic and acidic residues" evidence="1">
    <location>
        <begin position="287"/>
        <end position="306"/>
    </location>
</feature>
<evidence type="ECO:0000256" key="2">
    <source>
        <dbReference type="SAM" id="SignalP"/>
    </source>
</evidence>
<dbReference type="Proteomes" id="UP000315750">
    <property type="component" value="Chromosome"/>
</dbReference>
<gene>
    <name evidence="3" type="ORF">Pan181_22610</name>
</gene>
<feature type="signal peptide" evidence="2">
    <location>
        <begin position="1"/>
        <end position="25"/>
    </location>
</feature>
<keyword evidence="2" id="KW-0732">Signal</keyword>
<protein>
    <recommendedName>
        <fullName evidence="5">Tetratricopeptide repeat protein</fullName>
    </recommendedName>
</protein>